<protein>
    <submittedName>
        <fullName evidence="1">Uncharacterized protein</fullName>
    </submittedName>
</protein>
<reference evidence="1 2" key="1">
    <citation type="submission" date="2014-11" db="EMBL/GenBank/DDBJ databases">
        <title>Genetic blueprint of the zoonotic pathogen Toxocara canis.</title>
        <authorList>
            <person name="Zhu X.-Q."/>
            <person name="Korhonen P.K."/>
            <person name="Cai H."/>
            <person name="Young N.D."/>
            <person name="Nejsum P."/>
            <person name="von Samson-Himmelstjerna G."/>
            <person name="Boag P.R."/>
            <person name="Tan P."/>
            <person name="Li Q."/>
            <person name="Min J."/>
            <person name="Yang Y."/>
            <person name="Wang X."/>
            <person name="Fang X."/>
            <person name="Hall R.S."/>
            <person name="Hofmann A."/>
            <person name="Sternberg P.W."/>
            <person name="Jex A.R."/>
            <person name="Gasser R.B."/>
        </authorList>
    </citation>
    <scope>NUCLEOTIDE SEQUENCE [LARGE SCALE GENOMIC DNA]</scope>
    <source>
        <strain evidence="1">PN_DK_2014</strain>
    </source>
</reference>
<dbReference type="AlphaFoldDB" id="A0A0B2V768"/>
<organism evidence="1 2">
    <name type="scientific">Toxocara canis</name>
    <name type="common">Canine roundworm</name>
    <dbReference type="NCBI Taxonomy" id="6265"/>
    <lineage>
        <taxon>Eukaryota</taxon>
        <taxon>Metazoa</taxon>
        <taxon>Ecdysozoa</taxon>
        <taxon>Nematoda</taxon>
        <taxon>Chromadorea</taxon>
        <taxon>Rhabditida</taxon>
        <taxon>Spirurina</taxon>
        <taxon>Ascaridomorpha</taxon>
        <taxon>Ascaridoidea</taxon>
        <taxon>Toxocaridae</taxon>
        <taxon>Toxocara</taxon>
    </lineage>
</organism>
<dbReference type="Proteomes" id="UP000031036">
    <property type="component" value="Unassembled WGS sequence"/>
</dbReference>
<comment type="caution">
    <text evidence="1">The sequence shown here is derived from an EMBL/GenBank/DDBJ whole genome shotgun (WGS) entry which is preliminary data.</text>
</comment>
<evidence type="ECO:0000313" key="2">
    <source>
        <dbReference type="Proteomes" id="UP000031036"/>
    </source>
</evidence>
<gene>
    <name evidence="1" type="ORF">Tcan_11222</name>
</gene>
<proteinExistence type="predicted"/>
<dbReference type="EMBL" id="JPKZ01002429">
    <property type="protein sequence ID" value="KHN76815.1"/>
    <property type="molecule type" value="Genomic_DNA"/>
</dbReference>
<dbReference type="OrthoDB" id="2013972at2759"/>
<evidence type="ECO:0000313" key="1">
    <source>
        <dbReference type="EMBL" id="KHN76815.1"/>
    </source>
</evidence>
<sequence>MFVRSFREGKVRFGKAEYDALKKFETLHHQDIWSWIIDKATDDMDKSKQLRILNITDEASIFALLLAERLPDAKMTCALRSEMPKIDIPANVTIVNFKTDDELLAATDDMDKSKQLRILNITDEASIFALLLAERLPDAKMTCALRSEMPKIDIPANVTIVNFKTDDELLAIGKFDVVLMTELTKEAGELSDLFVRLRNLFDGSGKLIILARPKNPPLPLPEVCLTLWRKLALSRDEISDAAKKADMSFAGFSVSVPVTVPKFDWEAILFSGCIPIVKNSPKCTDKVITDFCKARPSNISFEEKLGMFLLKTDNPSA</sequence>
<name>A0A0B2V768_TOXCA</name>
<accession>A0A0B2V768</accession>
<keyword evidence="2" id="KW-1185">Reference proteome</keyword>